<dbReference type="STRING" id="1783515.A4E84_34475"/>
<dbReference type="CDD" id="cd08283">
    <property type="entry name" value="FDH_like_1"/>
    <property type="match status" value="1"/>
</dbReference>
<dbReference type="GO" id="GO:0016491">
    <property type="term" value="F:oxidoreductase activity"/>
    <property type="evidence" value="ECO:0007669"/>
    <property type="project" value="UniProtKB-KW"/>
</dbReference>
<dbReference type="InterPro" id="IPR011032">
    <property type="entry name" value="GroES-like_sf"/>
</dbReference>
<comment type="cofactor">
    <cofactor evidence="1 5">
        <name>Zn(2+)</name>
        <dbReference type="ChEBI" id="CHEBI:29105"/>
    </cofactor>
</comment>
<evidence type="ECO:0000256" key="5">
    <source>
        <dbReference type="RuleBase" id="RU361277"/>
    </source>
</evidence>
<evidence type="ECO:0000256" key="4">
    <source>
        <dbReference type="ARBA" id="ARBA00023002"/>
    </source>
</evidence>
<organism evidence="8 9">
    <name type="scientific">Streptomyces qaidamensis</name>
    <dbReference type="NCBI Taxonomy" id="1783515"/>
    <lineage>
        <taxon>Bacteria</taxon>
        <taxon>Bacillati</taxon>
        <taxon>Actinomycetota</taxon>
        <taxon>Actinomycetes</taxon>
        <taxon>Kitasatosporales</taxon>
        <taxon>Streptomycetaceae</taxon>
        <taxon>Streptomyces</taxon>
        <taxon>Streptomyces aurantiacus group</taxon>
    </lineage>
</organism>
<protein>
    <submittedName>
        <fullName evidence="8">Glutathione-dependent formaldehyde dehydrogenase</fullName>
    </submittedName>
</protein>
<dbReference type="PROSITE" id="PS00059">
    <property type="entry name" value="ADH_ZINC"/>
    <property type="match status" value="1"/>
</dbReference>
<evidence type="ECO:0000256" key="2">
    <source>
        <dbReference type="ARBA" id="ARBA00022723"/>
    </source>
</evidence>
<dbReference type="InterPro" id="IPR036291">
    <property type="entry name" value="NAD(P)-bd_dom_sf"/>
</dbReference>
<evidence type="ECO:0000259" key="6">
    <source>
        <dbReference type="Pfam" id="PF00107"/>
    </source>
</evidence>
<dbReference type="EMBL" id="CP015098">
    <property type="protein sequence ID" value="AMW14151.1"/>
    <property type="molecule type" value="Genomic_DNA"/>
</dbReference>
<dbReference type="Pfam" id="PF08240">
    <property type="entry name" value="ADH_N"/>
    <property type="match status" value="1"/>
</dbReference>
<evidence type="ECO:0000256" key="1">
    <source>
        <dbReference type="ARBA" id="ARBA00001947"/>
    </source>
</evidence>
<evidence type="ECO:0000259" key="7">
    <source>
        <dbReference type="Pfam" id="PF08240"/>
    </source>
</evidence>
<dbReference type="RefSeq" id="WP_062930295.1">
    <property type="nucleotide sequence ID" value="NZ_CP015098.1"/>
</dbReference>
<evidence type="ECO:0000256" key="3">
    <source>
        <dbReference type="ARBA" id="ARBA00022833"/>
    </source>
</evidence>
<dbReference type="InterPro" id="IPR013149">
    <property type="entry name" value="ADH-like_C"/>
</dbReference>
<keyword evidence="9" id="KW-1185">Reference proteome</keyword>
<evidence type="ECO:0000313" key="8">
    <source>
        <dbReference type="EMBL" id="AMW14151.1"/>
    </source>
</evidence>
<comment type="similarity">
    <text evidence="5">Belongs to the zinc-containing alcohol dehydrogenase family.</text>
</comment>
<accession>A0A143C9N5</accession>
<proteinExistence type="inferred from homology"/>
<keyword evidence="2 5" id="KW-0479">Metal-binding</keyword>
<dbReference type="Pfam" id="PF00107">
    <property type="entry name" value="ADH_zinc_N"/>
    <property type="match status" value="1"/>
</dbReference>
<sequence length="396" mass="42679">MRAVTWQGKRDVRVENVPDPTIQEPTDAVIRITSTGLCGSDLHLYEVLTPFMTPGDILGHEPMGIVEEVGAGVPDLQVGDRVVVPFQIACGNCWMCLTGLPTQCETTQVQGEGMGAALFGYTRLYGAVPGAQAEYLRVPQAQFGPIKVPEGPPDDRFVYLSDVLPTAWQAVAYAGVPQGGSVAVLGLGPIGDMACRVAQVQGAGRVFGVDLVPERLRRAKARGVETFDLRSFDDEKELVEAIRDQTDGRGPDAVIDAVGTEAHGSAAARMVQNAAAILPRKIGGPIAERFSIDRLAALYTAIDLVRRGGTISLSGVYGGMADPLPLLTLFDKQIQMRMGQANVRRWSDDIIPYLTDEDPLGVDDFATHRVPLSEAPHAYEMFQRKQDGAVKVLMQP</sequence>
<reference evidence="9" key="1">
    <citation type="submission" date="2016-04" db="EMBL/GenBank/DDBJ databases">
        <authorList>
            <person name="Zhang B."/>
        </authorList>
    </citation>
    <scope>NUCLEOTIDE SEQUENCE [LARGE SCALE GENOMIC DNA]</scope>
    <source>
        <strain evidence="9">S10</strain>
    </source>
</reference>
<feature type="domain" description="Alcohol dehydrogenase-like C-terminal" evidence="6">
    <location>
        <begin position="189"/>
        <end position="274"/>
    </location>
</feature>
<keyword evidence="4" id="KW-0560">Oxidoreductase</keyword>
<evidence type="ECO:0000313" key="9">
    <source>
        <dbReference type="Proteomes" id="UP000076096"/>
    </source>
</evidence>
<feature type="domain" description="Alcohol dehydrogenase-like N-terminal" evidence="7">
    <location>
        <begin position="25"/>
        <end position="146"/>
    </location>
</feature>
<dbReference type="GO" id="GO:0008270">
    <property type="term" value="F:zinc ion binding"/>
    <property type="evidence" value="ECO:0007669"/>
    <property type="project" value="InterPro"/>
</dbReference>
<dbReference type="InterPro" id="IPR013154">
    <property type="entry name" value="ADH-like_N"/>
</dbReference>
<name>A0A143C9N5_9ACTN</name>
<dbReference type="AlphaFoldDB" id="A0A143C9N5"/>
<dbReference type="Proteomes" id="UP000076096">
    <property type="component" value="Chromosome"/>
</dbReference>
<dbReference type="SUPFAM" id="SSF51735">
    <property type="entry name" value="NAD(P)-binding Rossmann-fold domains"/>
    <property type="match status" value="1"/>
</dbReference>
<dbReference type="Gene3D" id="3.90.180.10">
    <property type="entry name" value="Medium-chain alcohol dehydrogenases, catalytic domain"/>
    <property type="match status" value="1"/>
</dbReference>
<dbReference type="PANTHER" id="PTHR42813:SF2">
    <property type="entry name" value="DEHYDROGENASE, ZINC-CONTAINING, PUTATIVE (AFU_ORTHOLOGUE AFUA_2G02810)-RELATED"/>
    <property type="match status" value="1"/>
</dbReference>
<gene>
    <name evidence="8" type="ORF">A4E84_34475</name>
</gene>
<keyword evidence="3 5" id="KW-0862">Zinc</keyword>
<dbReference type="SUPFAM" id="SSF50129">
    <property type="entry name" value="GroES-like"/>
    <property type="match status" value="1"/>
</dbReference>
<dbReference type="InterPro" id="IPR002328">
    <property type="entry name" value="ADH_Zn_CS"/>
</dbReference>
<dbReference type="PANTHER" id="PTHR42813">
    <property type="entry name" value="ZINC-TYPE ALCOHOL DEHYDROGENASE-LIKE"/>
    <property type="match status" value="1"/>
</dbReference>
<dbReference type="KEGG" id="stsi:A4E84_34475"/>
<dbReference type="Gene3D" id="3.40.50.720">
    <property type="entry name" value="NAD(P)-binding Rossmann-like Domain"/>
    <property type="match status" value="1"/>
</dbReference>